<dbReference type="AlphaFoldDB" id="A0A915KXX3"/>
<proteinExistence type="predicted"/>
<accession>A0A915KXX3</accession>
<protein>
    <submittedName>
        <fullName evidence="2">Uncharacterized protein</fullName>
    </submittedName>
</protein>
<dbReference type="Proteomes" id="UP000887565">
    <property type="component" value="Unplaced"/>
</dbReference>
<organism evidence="1 2">
    <name type="scientific">Romanomermis culicivorax</name>
    <name type="common">Nematode worm</name>
    <dbReference type="NCBI Taxonomy" id="13658"/>
    <lineage>
        <taxon>Eukaryota</taxon>
        <taxon>Metazoa</taxon>
        <taxon>Ecdysozoa</taxon>
        <taxon>Nematoda</taxon>
        <taxon>Enoplea</taxon>
        <taxon>Dorylaimia</taxon>
        <taxon>Mermithida</taxon>
        <taxon>Mermithoidea</taxon>
        <taxon>Mermithidae</taxon>
        <taxon>Romanomermis</taxon>
    </lineage>
</organism>
<evidence type="ECO:0000313" key="1">
    <source>
        <dbReference type="Proteomes" id="UP000887565"/>
    </source>
</evidence>
<sequence>MRHGAIIKGEHSAPNMCKINEIQSLISQKSLERVLTSKNHSSGSGFISIVLKKPGTNAQFLCYSYN</sequence>
<keyword evidence="1" id="KW-1185">Reference proteome</keyword>
<reference evidence="2" key="1">
    <citation type="submission" date="2022-11" db="UniProtKB">
        <authorList>
            <consortium name="WormBaseParasite"/>
        </authorList>
    </citation>
    <scope>IDENTIFICATION</scope>
</reference>
<dbReference type="WBParaSite" id="nRc.2.0.1.t43329-RA">
    <property type="protein sequence ID" value="nRc.2.0.1.t43329-RA"/>
    <property type="gene ID" value="nRc.2.0.1.g43329"/>
</dbReference>
<evidence type="ECO:0000313" key="2">
    <source>
        <dbReference type="WBParaSite" id="nRc.2.0.1.t43329-RA"/>
    </source>
</evidence>
<name>A0A915KXX3_ROMCU</name>